<dbReference type="Proteomes" id="UP000030982">
    <property type="component" value="Unassembled WGS sequence"/>
</dbReference>
<gene>
    <name evidence="2" type="ORF">LK10_13830</name>
</gene>
<dbReference type="EMBL" id="JTDL01000133">
    <property type="protein sequence ID" value="KHL02025.1"/>
    <property type="molecule type" value="Genomic_DNA"/>
</dbReference>
<accession>A0A0B2AFL1</accession>
<reference evidence="2 3" key="1">
    <citation type="submission" date="2014-09" db="EMBL/GenBank/DDBJ databases">
        <title>Genome sequence of Sinomonas sp. MUSC 117.</title>
        <authorList>
            <person name="Lee L.-H."/>
        </authorList>
    </citation>
    <scope>NUCLEOTIDE SEQUENCE [LARGE SCALE GENOMIC DNA]</scope>
    <source>
        <strain evidence="2 3">MUSC 117</strain>
    </source>
</reference>
<protein>
    <recommendedName>
        <fullName evidence="1">J domain-containing protein</fullName>
    </recommendedName>
</protein>
<dbReference type="PANTHER" id="PTHR44240">
    <property type="entry name" value="DNAJ DOMAIN (PROKARYOTIC HEAT SHOCK PROTEIN)-RELATED"/>
    <property type="match status" value="1"/>
</dbReference>
<sequence>MAHADFYEVLGVDRSASQQDIRRAYRRLVRELHPDAAEAGNADADRLRAVFEAYAVLGHPHRRAAYDQALRRAEATFNLWVGLPKPRGEAWPARSVFDEPDLLRILFPWFP</sequence>
<dbReference type="SMART" id="SM00271">
    <property type="entry name" value="DnaJ"/>
    <property type="match status" value="1"/>
</dbReference>
<dbReference type="CDD" id="cd06257">
    <property type="entry name" value="DnaJ"/>
    <property type="match status" value="1"/>
</dbReference>
<dbReference type="PANTHER" id="PTHR44240:SF10">
    <property type="entry name" value="J DOMAIN-CONTAINING PROTEIN"/>
    <property type="match status" value="1"/>
</dbReference>
<organism evidence="2 3">
    <name type="scientific">Sinomonas humi</name>
    <dbReference type="NCBI Taxonomy" id="1338436"/>
    <lineage>
        <taxon>Bacteria</taxon>
        <taxon>Bacillati</taxon>
        <taxon>Actinomycetota</taxon>
        <taxon>Actinomycetes</taxon>
        <taxon>Micrococcales</taxon>
        <taxon>Micrococcaceae</taxon>
        <taxon>Sinomonas</taxon>
    </lineage>
</organism>
<name>A0A0B2AFL1_9MICC</name>
<dbReference type="InterPro" id="IPR036869">
    <property type="entry name" value="J_dom_sf"/>
</dbReference>
<evidence type="ECO:0000259" key="1">
    <source>
        <dbReference type="PROSITE" id="PS50076"/>
    </source>
</evidence>
<evidence type="ECO:0000313" key="3">
    <source>
        <dbReference type="Proteomes" id="UP000030982"/>
    </source>
</evidence>
<dbReference type="SUPFAM" id="SSF46565">
    <property type="entry name" value="Chaperone J-domain"/>
    <property type="match status" value="1"/>
</dbReference>
<dbReference type="Gene3D" id="1.10.287.110">
    <property type="entry name" value="DnaJ domain"/>
    <property type="match status" value="1"/>
</dbReference>
<feature type="domain" description="J" evidence="1">
    <location>
        <begin position="5"/>
        <end position="70"/>
    </location>
</feature>
<dbReference type="RefSeq" id="WP_043124777.1">
    <property type="nucleotide sequence ID" value="NZ_JTDL01000133.1"/>
</dbReference>
<proteinExistence type="predicted"/>
<dbReference type="InterPro" id="IPR052276">
    <property type="entry name" value="Diphthamide-biosynth_chaperone"/>
</dbReference>
<comment type="caution">
    <text evidence="2">The sequence shown here is derived from an EMBL/GenBank/DDBJ whole genome shotgun (WGS) entry which is preliminary data.</text>
</comment>
<dbReference type="Pfam" id="PF00226">
    <property type="entry name" value="DnaJ"/>
    <property type="match status" value="1"/>
</dbReference>
<dbReference type="STRING" id="1338436.LK10_13830"/>
<evidence type="ECO:0000313" key="2">
    <source>
        <dbReference type="EMBL" id="KHL02025.1"/>
    </source>
</evidence>
<dbReference type="InterPro" id="IPR001623">
    <property type="entry name" value="DnaJ_domain"/>
</dbReference>
<keyword evidence="3" id="KW-1185">Reference proteome</keyword>
<dbReference type="AlphaFoldDB" id="A0A0B2AFL1"/>
<dbReference type="PRINTS" id="PR00625">
    <property type="entry name" value="JDOMAIN"/>
</dbReference>
<dbReference type="PROSITE" id="PS50076">
    <property type="entry name" value="DNAJ_2"/>
    <property type="match status" value="1"/>
</dbReference>